<evidence type="ECO:0000313" key="3">
    <source>
        <dbReference type="EMBL" id="MCS5489176.1"/>
    </source>
</evidence>
<dbReference type="Proteomes" id="UP001206788">
    <property type="component" value="Unassembled WGS sequence"/>
</dbReference>
<evidence type="ECO:0000313" key="4">
    <source>
        <dbReference type="Proteomes" id="UP001206788"/>
    </source>
</evidence>
<dbReference type="InterPro" id="IPR001296">
    <property type="entry name" value="Glyco_trans_1"/>
</dbReference>
<dbReference type="EMBL" id="JANWGH010000001">
    <property type="protein sequence ID" value="MCS5489176.1"/>
    <property type="molecule type" value="Genomic_DNA"/>
</dbReference>
<evidence type="ECO:0000259" key="2">
    <source>
        <dbReference type="Pfam" id="PF00534"/>
    </source>
</evidence>
<name>A0ABT2G1P2_9BACT</name>
<reference evidence="3 4" key="1">
    <citation type="submission" date="2022-08" db="EMBL/GenBank/DDBJ databases">
        <title>Algoriphagus sp. CAU 1643 isolated from mud.</title>
        <authorList>
            <person name="Kim W."/>
        </authorList>
    </citation>
    <scope>NUCLEOTIDE SEQUENCE [LARGE SCALE GENOMIC DNA]</scope>
    <source>
        <strain evidence="3 4">CAU 1643</strain>
    </source>
</reference>
<comment type="caution">
    <text evidence="3">The sequence shown here is derived from an EMBL/GenBank/DDBJ whole genome shotgun (WGS) entry which is preliminary data.</text>
</comment>
<dbReference type="CDD" id="cd03809">
    <property type="entry name" value="GT4_MtfB-like"/>
    <property type="match status" value="1"/>
</dbReference>
<evidence type="ECO:0000256" key="1">
    <source>
        <dbReference type="ARBA" id="ARBA00022679"/>
    </source>
</evidence>
<keyword evidence="4" id="KW-1185">Reference proteome</keyword>
<accession>A0ABT2G1P2</accession>
<proteinExistence type="predicted"/>
<dbReference type="Gene3D" id="3.40.50.2000">
    <property type="entry name" value="Glycogen Phosphorylase B"/>
    <property type="match status" value="2"/>
</dbReference>
<dbReference type="RefSeq" id="WP_259412851.1">
    <property type="nucleotide sequence ID" value="NZ_JANWGH010000001.1"/>
</dbReference>
<dbReference type="SUPFAM" id="SSF53756">
    <property type="entry name" value="UDP-Glycosyltransferase/glycogen phosphorylase"/>
    <property type="match status" value="1"/>
</dbReference>
<dbReference type="PANTHER" id="PTHR46401">
    <property type="entry name" value="GLYCOSYLTRANSFERASE WBBK-RELATED"/>
    <property type="match status" value="1"/>
</dbReference>
<dbReference type="Pfam" id="PF00534">
    <property type="entry name" value="Glycos_transf_1"/>
    <property type="match status" value="1"/>
</dbReference>
<organism evidence="3 4">
    <name type="scientific">Algoriphagus limi</name>
    <dbReference type="NCBI Taxonomy" id="2975273"/>
    <lineage>
        <taxon>Bacteria</taxon>
        <taxon>Pseudomonadati</taxon>
        <taxon>Bacteroidota</taxon>
        <taxon>Cytophagia</taxon>
        <taxon>Cytophagales</taxon>
        <taxon>Cyclobacteriaceae</taxon>
        <taxon>Algoriphagus</taxon>
    </lineage>
</organism>
<keyword evidence="1" id="KW-0808">Transferase</keyword>
<sequence>MEILFEAIRKALPNNIHSSVAVSSYTSDGFWKRVYISIEAVFRQGDINHITGDVHFLATFLSKEKTVLTVLDVGFMKHPSKIARALLQFFWLTIPVKRAGIITTISHATKEELLKYVNCDPNKIKVVYVPISDHFKPIPKKINKEKPTILQLGVAFNKNIERLIEALNGISCHLEIVGKLEEGLIEKMKQYNISYRVSWNLSDKEILQKYTDCDIVTLISTYEGFGMPIVEGNAVGRPVITSNILSMPEVAGNAAHLVNPFDVEDIRKGIVKVIEDDSFREQMINNGFENAKRFAVEKIASDYCEVYKTLINV</sequence>
<feature type="domain" description="Glycosyl transferase family 1" evidence="2">
    <location>
        <begin position="140"/>
        <end position="288"/>
    </location>
</feature>
<gene>
    <name evidence="3" type="ORF">NY014_01970</name>
</gene>
<protein>
    <submittedName>
        <fullName evidence="3">Glycosyltransferase family 4 protein</fullName>
    </submittedName>
</protein>
<dbReference type="PANTHER" id="PTHR46401:SF2">
    <property type="entry name" value="GLYCOSYLTRANSFERASE WBBK-RELATED"/>
    <property type="match status" value="1"/>
</dbReference>